<organism evidence="7 8">
    <name type="scientific">Parafilimonas terrae</name>
    <dbReference type="NCBI Taxonomy" id="1465490"/>
    <lineage>
        <taxon>Bacteria</taxon>
        <taxon>Pseudomonadati</taxon>
        <taxon>Bacteroidota</taxon>
        <taxon>Chitinophagia</taxon>
        <taxon>Chitinophagales</taxon>
        <taxon>Chitinophagaceae</taxon>
        <taxon>Parafilimonas</taxon>
    </lineage>
</organism>
<dbReference type="Pfam" id="PF01029">
    <property type="entry name" value="NusB"/>
    <property type="match status" value="1"/>
</dbReference>
<dbReference type="Proteomes" id="UP000199031">
    <property type="component" value="Unassembled WGS sequence"/>
</dbReference>
<dbReference type="GO" id="GO:0031564">
    <property type="term" value="P:transcription antitermination"/>
    <property type="evidence" value="ECO:0007669"/>
    <property type="project" value="UniProtKB-KW"/>
</dbReference>
<dbReference type="InterPro" id="IPR035926">
    <property type="entry name" value="NusB-like_sf"/>
</dbReference>
<evidence type="ECO:0000256" key="5">
    <source>
        <dbReference type="ARBA" id="ARBA00023163"/>
    </source>
</evidence>
<dbReference type="PANTHER" id="PTHR11078">
    <property type="entry name" value="N UTILIZATION SUBSTANCE PROTEIN B-RELATED"/>
    <property type="match status" value="1"/>
</dbReference>
<keyword evidence="3" id="KW-0694">RNA-binding</keyword>
<evidence type="ECO:0000256" key="4">
    <source>
        <dbReference type="ARBA" id="ARBA00023015"/>
    </source>
</evidence>
<keyword evidence="4" id="KW-0805">Transcription regulation</keyword>
<dbReference type="Gene3D" id="1.10.940.10">
    <property type="entry name" value="NusB-like"/>
    <property type="match status" value="1"/>
</dbReference>
<name>A0A1I5VRF4_9BACT</name>
<sequence length="310" mass="35749">MITRRNIRVKVMQVLYQLDSTGNISDNEAVKILDTRLDQTPRLFTYLIYFLTEVARYAEKDAAMRASKHLATAEDKNVNTKLSGNTVLWTILENHSYIQAMAKYKFSFDSTEEFVRSTYETLVSTETYKAYIHLQSRDIKSERDMLAYIFSDLMLPEESFVAHIEEIFSNWDDDAEMLNTLMLSLLQKPSGLSLQQMPDAEKKIFAKELLQTAINKNDYISGLIKARLKNWDPERIAVLDMILMQMGVCEFLYFPTIPPKVTINEYIDLAKDYSTAQSGHFVNGILDGIHKDLLAQNKIFKTDFKSKKAN</sequence>
<dbReference type="OrthoDB" id="9787568at2"/>
<proteinExistence type="inferred from homology"/>
<keyword evidence="5" id="KW-0804">Transcription</keyword>
<dbReference type="GO" id="GO:0005829">
    <property type="term" value="C:cytosol"/>
    <property type="evidence" value="ECO:0007669"/>
    <property type="project" value="TreeGrafter"/>
</dbReference>
<dbReference type="SUPFAM" id="SSF48013">
    <property type="entry name" value="NusB-like"/>
    <property type="match status" value="1"/>
</dbReference>
<protein>
    <submittedName>
        <fullName evidence="7">NusB antitermination factor</fullName>
    </submittedName>
</protein>
<feature type="domain" description="NusB/RsmB/TIM44" evidence="6">
    <location>
        <begin position="188"/>
        <end position="290"/>
    </location>
</feature>
<evidence type="ECO:0000256" key="1">
    <source>
        <dbReference type="ARBA" id="ARBA00005952"/>
    </source>
</evidence>
<dbReference type="EMBL" id="FOXQ01000005">
    <property type="protein sequence ID" value="SFQ10079.1"/>
    <property type="molecule type" value="Genomic_DNA"/>
</dbReference>
<dbReference type="GO" id="GO:0006353">
    <property type="term" value="P:DNA-templated transcription termination"/>
    <property type="evidence" value="ECO:0007669"/>
    <property type="project" value="InterPro"/>
</dbReference>
<gene>
    <name evidence="7" type="ORF">SAMN05444277_105145</name>
</gene>
<dbReference type="AlphaFoldDB" id="A0A1I5VRF4"/>
<dbReference type="GO" id="GO:0003723">
    <property type="term" value="F:RNA binding"/>
    <property type="evidence" value="ECO:0007669"/>
    <property type="project" value="UniProtKB-KW"/>
</dbReference>
<dbReference type="RefSeq" id="WP_090657938.1">
    <property type="nucleotide sequence ID" value="NZ_FOXQ01000005.1"/>
</dbReference>
<dbReference type="PANTHER" id="PTHR11078:SF3">
    <property type="entry name" value="ANTITERMINATION NUSB DOMAIN-CONTAINING PROTEIN"/>
    <property type="match status" value="1"/>
</dbReference>
<evidence type="ECO:0000259" key="6">
    <source>
        <dbReference type="Pfam" id="PF01029"/>
    </source>
</evidence>
<accession>A0A1I5VRF4</accession>
<reference evidence="7 8" key="1">
    <citation type="submission" date="2016-10" db="EMBL/GenBank/DDBJ databases">
        <authorList>
            <person name="de Groot N.N."/>
        </authorList>
    </citation>
    <scope>NUCLEOTIDE SEQUENCE [LARGE SCALE GENOMIC DNA]</scope>
    <source>
        <strain evidence="7 8">DSM 28286</strain>
    </source>
</reference>
<evidence type="ECO:0000313" key="7">
    <source>
        <dbReference type="EMBL" id="SFQ10079.1"/>
    </source>
</evidence>
<keyword evidence="8" id="KW-1185">Reference proteome</keyword>
<evidence type="ECO:0000256" key="2">
    <source>
        <dbReference type="ARBA" id="ARBA00022814"/>
    </source>
</evidence>
<dbReference type="NCBIfam" id="TIGR01951">
    <property type="entry name" value="nusB"/>
    <property type="match status" value="1"/>
</dbReference>
<dbReference type="InterPro" id="IPR011605">
    <property type="entry name" value="NusB_fam"/>
</dbReference>
<keyword evidence="2" id="KW-0889">Transcription antitermination</keyword>
<dbReference type="InterPro" id="IPR006027">
    <property type="entry name" value="NusB_RsmB_TIM44"/>
</dbReference>
<evidence type="ECO:0000256" key="3">
    <source>
        <dbReference type="ARBA" id="ARBA00022884"/>
    </source>
</evidence>
<dbReference type="STRING" id="1465490.SAMN05444277_105145"/>
<comment type="similarity">
    <text evidence="1">Belongs to the NusB family.</text>
</comment>
<evidence type="ECO:0000313" key="8">
    <source>
        <dbReference type="Proteomes" id="UP000199031"/>
    </source>
</evidence>